<reference evidence="1 2" key="1">
    <citation type="journal article" date="2018" name="BMC Genomics">
        <title>The genome of Naegleria lovaniensis, the basis for a comparative approach to unravel pathogenicity factors of the human pathogenic amoeba N. fowleri.</title>
        <authorList>
            <person name="Liechti N."/>
            <person name="Schurch N."/>
            <person name="Bruggmann R."/>
            <person name="Wittwer M."/>
        </authorList>
    </citation>
    <scope>NUCLEOTIDE SEQUENCE [LARGE SCALE GENOMIC DNA]</scope>
    <source>
        <strain evidence="1 2">ATCC 30569</strain>
    </source>
</reference>
<accession>A0AA88KIJ9</accession>
<dbReference type="Gene3D" id="2.130.10.30">
    <property type="entry name" value="Regulator of chromosome condensation 1/beta-lactamase-inhibitor protein II"/>
    <property type="match status" value="1"/>
</dbReference>
<dbReference type="InterPro" id="IPR051553">
    <property type="entry name" value="Ran_GTPase-activating"/>
</dbReference>
<dbReference type="Pfam" id="PF13540">
    <property type="entry name" value="RCC1_2"/>
    <property type="match status" value="1"/>
</dbReference>
<dbReference type="RefSeq" id="XP_044546235.1">
    <property type="nucleotide sequence ID" value="XM_044697596.1"/>
</dbReference>
<dbReference type="GO" id="GO:0005737">
    <property type="term" value="C:cytoplasm"/>
    <property type="evidence" value="ECO:0007669"/>
    <property type="project" value="TreeGrafter"/>
</dbReference>
<dbReference type="AlphaFoldDB" id="A0AA88KIJ9"/>
<comment type="caution">
    <text evidence="1">The sequence shown here is derived from an EMBL/GenBank/DDBJ whole genome shotgun (WGS) entry which is preliminary data.</text>
</comment>
<protein>
    <submittedName>
        <fullName evidence="1">Uncharacterized protein</fullName>
    </submittedName>
</protein>
<dbReference type="SUPFAM" id="SSF50985">
    <property type="entry name" value="RCC1/BLIP-II"/>
    <property type="match status" value="1"/>
</dbReference>
<sequence>MSLSYNDSLYLVRSQKLVHQPPAHSILSEYALRVQASKTGVDAAAIYGSISMLQDHHRSLLPNTMGSSHIHTVRTNESDSVMALCQNGDVYHCSHYDATVTSDKHLSAFQKLTNVSNFLDENERVIAVEVTSSKRVVLTNKRLFVLDFHTSQPGEGIPLPVLQDPLDRFKFVRCSSRADFFFVGTEMGKVYCYGRNSNEIFGNDCAGREETLTTFRLQEFLSSLPSPVDDIECGYLFAVARCKNGDCFGCGYNCYCNIGIDGDRTVEADTFKLVEKLKGRVKQHACGSFHTAYITFDNELWICGLKSDGQLGSKEFNDEHGNSDCVNLVQYTIGNITRFKSVCCSGYGTFILTETNDLICCGKTDHFELGQGIKTGPHHALFKLENSEMIGDFGMNPNENIRIAVLTSYDYGFVGFIHCRSLTGKSLGLFMGNLKKCATSHHAQACSDITINCCH</sequence>
<dbReference type="PANTHER" id="PTHR45982">
    <property type="entry name" value="REGULATOR OF CHROMOSOME CONDENSATION"/>
    <property type="match status" value="1"/>
</dbReference>
<evidence type="ECO:0000313" key="2">
    <source>
        <dbReference type="Proteomes" id="UP000816034"/>
    </source>
</evidence>
<organism evidence="1 2">
    <name type="scientific">Naegleria lovaniensis</name>
    <name type="common">Amoeba</name>
    <dbReference type="NCBI Taxonomy" id="51637"/>
    <lineage>
        <taxon>Eukaryota</taxon>
        <taxon>Discoba</taxon>
        <taxon>Heterolobosea</taxon>
        <taxon>Tetramitia</taxon>
        <taxon>Eutetramitia</taxon>
        <taxon>Vahlkampfiidae</taxon>
        <taxon>Naegleria</taxon>
    </lineage>
</organism>
<gene>
    <name evidence="1" type="ORF">C9374_007611</name>
</gene>
<dbReference type="Proteomes" id="UP000816034">
    <property type="component" value="Unassembled WGS sequence"/>
</dbReference>
<dbReference type="PANTHER" id="PTHR45982:SF1">
    <property type="entry name" value="REGULATOR OF CHROMOSOME CONDENSATION"/>
    <property type="match status" value="1"/>
</dbReference>
<dbReference type="GO" id="GO:0005085">
    <property type="term" value="F:guanyl-nucleotide exchange factor activity"/>
    <property type="evidence" value="ECO:0007669"/>
    <property type="project" value="TreeGrafter"/>
</dbReference>
<dbReference type="GeneID" id="68100065"/>
<proteinExistence type="predicted"/>
<dbReference type="EMBL" id="PYSW02000030">
    <property type="protein sequence ID" value="KAG2378973.1"/>
    <property type="molecule type" value="Genomic_DNA"/>
</dbReference>
<name>A0AA88KIJ9_NAELO</name>
<dbReference type="InterPro" id="IPR009091">
    <property type="entry name" value="RCC1/BLIP-II"/>
</dbReference>
<evidence type="ECO:0000313" key="1">
    <source>
        <dbReference type="EMBL" id="KAG2378973.1"/>
    </source>
</evidence>
<keyword evidence="2" id="KW-1185">Reference proteome</keyword>